<evidence type="ECO:0000313" key="1">
    <source>
        <dbReference type="EMBL" id="CAL1683692.1"/>
    </source>
</evidence>
<sequence>MANLLFYSPGCLRTPLRPVIKTRTSQHSTMKAPLPFLLFDKTSPFAEGGIPTRRQLVNSSQSLLIRKTREIESEKLVVSAKIADTEHREANY</sequence>
<keyword evidence="2" id="KW-1185">Reference proteome</keyword>
<organism evidence="1 2">
    <name type="scientific">Lasius platythorax</name>
    <dbReference type="NCBI Taxonomy" id="488582"/>
    <lineage>
        <taxon>Eukaryota</taxon>
        <taxon>Metazoa</taxon>
        <taxon>Ecdysozoa</taxon>
        <taxon>Arthropoda</taxon>
        <taxon>Hexapoda</taxon>
        <taxon>Insecta</taxon>
        <taxon>Pterygota</taxon>
        <taxon>Neoptera</taxon>
        <taxon>Endopterygota</taxon>
        <taxon>Hymenoptera</taxon>
        <taxon>Apocrita</taxon>
        <taxon>Aculeata</taxon>
        <taxon>Formicoidea</taxon>
        <taxon>Formicidae</taxon>
        <taxon>Formicinae</taxon>
        <taxon>Lasius</taxon>
        <taxon>Lasius</taxon>
    </lineage>
</organism>
<gene>
    <name evidence="1" type="ORF">LPLAT_LOCUS9372</name>
</gene>
<reference evidence="1" key="1">
    <citation type="submission" date="2024-04" db="EMBL/GenBank/DDBJ databases">
        <authorList>
            <consortium name="Molecular Ecology Group"/>
        </authorList>
    </citation>
    <scope>NUCLEOTIDE SEQUENCE</scope>
</reference>
<dbReference type="Proteomes" id="UP001497644">
    <property type="component" value="Chromosome 4"/>
</dbReference>
<name>A0AAV2NUS6_9HYME</name>
<dbReference type="EMBL" id="OZ034827">
    <property type="protein sequence ID" value="CAL1683692.1"/>
    <property type="molecule type" value="Genomic_DNA"/>
</dbReference>
<protein>
    <submittedName>
        <fullName evidence="1">Uncharacterized protein</fullName>
    </submittedName>
</protein>
<accession>A0AAV2NUS6</accession>
<proteinExistence type="predicted"/>
<evidence type="ECO:0000313" key="2">
    <source>
        <dbReference type="Proteomes" id="UP001497644"/>
    </source>
</evidence>
<dbReference type="AlphaFoldDB" id="A0AAV2NUS6"/>